<gene>
    <name evidence="5" type="ordered locus">syc1414_c</name>
</gene>
<dbReference type="EMBL" id="AP008231">
    <property type="protein sequence ID" value="BAD79604.1"/>
    <property type="molecule type" value="Genomic_DNA"/>
</dbReference>
<name>A0A0H3K3H2_SYNP6</name>
<dbReference type="InterPro" id="IPR000524">
    <property type="entry name" value="Tscrpt_reg_HTH_GntR"/>
</dbReference>
<dbReference type="SUPFAM" id="SSF46785">
    <property type="entry name" value="Winged helix' DNA-binding domain"/>
    <property type="match status" value="1"/>
</dbReference>
<dbReference type="PANTHER" id="PTHR38445:SF9">
    <property type="entry name" value="HTH-TYPE TRANSCRIPTIONAL REPRESSOR YTRA"/>
    <property type="match status" value="1"/>
</dbReference>
<dbReference type="InterPro" id="IPR036390">
    <property type="entry name" value="WH_DNA-bd_sf"/>
</dbReference>
<reference evidence="5 6" key="1">
    <citation type="journal article" date="2007" name="Photosyn. Res.">
        <title>Complete nucleotide sequence of the freshwater unicellular cyanobacterium Synechococcus elongatus PCC 6301 chromosome: gene content and organization.</title>
        <authorList>
            <person name="Sugita C."/>
            <person name="Ogata K."/>
            <person name="Shikata M."/>
            <person name="Jikuya H."/>
            <person name="Takano J."/>
            <person name="Furumichi M."/>
            <person name="Kanehisa M."/>
            <person name="Omata T."/>
            <person name="Sugiura M."/>
            <person name="Sugita M."/>
        </authorList>
    </citation>
    <scope>NUCLEOTIDE SEQUENCE [LARGE SCALE GENOMIC DNA]</scope>
    <source>
        <strain evidence="6">ATCC 27144 / PCC 6301 / SAUG 1402/1</strain>
    </source>
</reference>
<evidence type="ECO:0000313" key="5">
    <source>
        <dbReference type="EMBL" id="BAD79604.1"/>
    </source>
</evidence>
<dbReference type="SMR" id="A0A0H3K3H2"/>
<dbReference type="GO" id="GO:0003700">
    <property type="term" value="F:DNA-binding transcription factor activity"/>
    <property type="evidence" value="ECO:0007669"/>
    <property type="project" value="InterPro"/>
</dbReference>
<sequence length="327" mass="36328">MIRFHIQADSDIPASTQLYNQIHFAIASRQYPPGHKLPSTRQLAMQTGLHRNTISKVYRLLEEDGVVEAQAGSGIYVRGGNDPRETAKSQRLRKQYPDIDQQIRDHIDTLLQQGCSLAEIRELFLAEVDWRLRCSASVLVTAPLQDLGAAELMYRELSQALGVPVEVVPLEELGAILKQKDSGTVVTSHYFFQDAEAITASLGARTIALDLYDYREELSFLSQQKEGSCIGIVSISPGILRAAEIIIHSLRGEALLIMSCQPNDQTKLEAMLRSASVIICDQSSIDNVKQRVSAIRDDLIRLPRLLCSKSYISEASIALLKRELGLN</sequence>
<keyword evidence="3" id="KW-0804">Transcription</keyword>
<dbReference type="KEGG" id="syc:syc1414_c"/>
<protein>
    <submittedName>
        <fullName evidence="5">Transcription factor</fullName>
    </submittedName>
</protein>
<keyword evidence="2" id="KW-0238">DNA-binding</keyword>
<evidence type="ECO:0000256" key="2">
    <source>
        <dbReference type="ARBA" id="ARBA00023125"/>
    </source>
</evidence>
<dbReference type="AlphaFoldDB" id="A0A0H3K3H2"/>
<dbReference type="PROSITE" id="PS50949">
    <property type="entry name" value="HTH_GNTR"/>
    <property type="match status" value="1"/>
</dbReference>
<dbReference type="RefSeq" id="WP_011243726.1">
    <property type="nucleotide sequence ID" value="NC_006576.1"/>
</dbReference>
<proteinExistence type="predicted"/>
<dbReference type="InterPro" id="IPR036388">
    <property type="entry name" value="WH-like_DNA-bd_sf"/>
</dbReference>
<dbReference type="eggNOG" id="COG1725">
    <property type="taxonomic scope" value="Bacteria"/>
</dbReference>
<keyword evidence="1" id="KW-0805">Transcription regulation</keyword>
<accession>A0A0H3K3H2</accession>
<evidence type="ECO:0000313" key="6">
    <source>
        <dbReference type="Proteomes" id="UP000001175"/>
    </source>
</evidence>
<dbReference type="SMART" id="SM00345">
    <property type="entry name" value="HTH_GNTR"/>
    <property type="match status" value="1"/>
</dbReference>
<evidence type="ECO:0000259" key="4">
    <source>
        <dbReference type="PROSITE" id="PS50949"/>
    </source>
</evidence>
<dbReference type="PRINTS" id="PR00035">
    <property type="entry name" value="HTHGNTR"/>
</dbReference>
<dbReference type="Proteomes" id="UP000001175">
    <property type="component" value="Chromosome"/>
</dbReference>
<dbReference type="Gene3D" id="1.10.10.10">
    <property type="entry name" value="Winged helix-like DNA-binding domain superfamily/Winged helix DNA-binding domain"/>
    <property type="match status" value="1"/>
</dbReference>
<dbReference type="GeneID" id="72428900"/>
<feature type="domain" description="HTH gntR-type" evidence="4">
    <location>
        <begin position="12"/>
        <end position="80"/>
    </location>
</feature>
<evidence type="ECO:0000256" key="1">
    <source>
        <dbReference type="ARBA" id="ARBA00023015"/>
    </source>
</evidence>
<organism evidence="5 6">
    <name type="scientific">Synechococcus sp. (strain ATCC 27144 / PCC 6301 / SAUG 1402/1)</name>
    <name type="common">Anacystis nidulans</name>
    <dbReference type="NCBI Taxonomy" id="269084"/>
    <lineage>
        <taxon>Bacteria</taxon>
        <taxon>Bacillati</taxon>
        <taxon>Cyanobacteriota</taxon>
        <taxon>Cyanophyceae</taxon>
        <taxon>Synechococcales</taxon>
        <taxon>Synechococcaceae</taxon>
        <taxon>Synechococcus</taxon>
    </lineage>
</organism>
<evidence type="ECO:0000256" key="3">
    <source>
        <dbReference type="ARBA" id="ARBA00023163"/>
    </source>
</evidence>
<dbReference type="GO" id="GO:0003677">
    <property type="term" value="F:DNA binding"/>
    <property type="evidence" value="ECO:0007669"/>
    <property type="project" value="UniProtKB-KW"/>
</dbReference>
<dbReference type="PANTHER" id="PTHR38445">
    <property type="entry name" value="HTH-TYPE TRANSCRIPTIONAL REPRESSOR YTRA"/>
    <property type="match status" value="1"/>
</dbReference>
<dbReference type="CDD" id="cd07377">
    <property type="entry name" value="WHTH_GntR"/>
    <property type="match status" value="1"/>
</dbReference>
<dbReference type="Pfam" id="PF00392">
    <property type="entry name" value="GntR"/>
    <property type="match status" value="1"/>
</dbReference>